<reference evidence="1 2" key="1">
    <citation type="journal article" date="2013" name="Curr. Biol.">
        <title>The Genome of the Foraminiferan Reticulomyxa filosa.</title>
        <authorList>
            <person name="Glockner G."/>
            <person name="Hulsmann N."/>
            <person name="Schleicher M."/>
            <person name="Noegel A.A."/>
            <person name="Eichinger L."/>
            <person name="Gallinger C."/>
            <person name="Pawlowski J."/>
            <person name="Sierra R."/>
            <person name="Euteneuer U."/>
            <person name="Pillet L."/>
            <person name="Moustafa A."/>
            <person name="Platzer M."/>
            <person name="Groth M."/>
            <person name="Szafranski K."/>
            <person name="Schliwa M."/>
        </authorList>
    </citation>
    <scope>NUCLEOTIDE SEQUENCE [LARGE SCALE GENOMIC DNA]</scope>
</reference>
<dbReference type="AlphaFoldDB" id="X6LRB1"/>
<sequence length="207" mass="24220">MKVNKGNTLLFEMINKGYKSIRSLEVTIGLPTYRMRQYPSFPHLVHLRLTRLYFDDKLEWINPTKFPNLQCLTIEQLCFACNTMCFESLLMHIENDETENQDLERKIYEQPKLVSLTFTSSSEEIELVNSILQLCPHLLALNYEYSGKSESMASDYLHETKTYIANEGLLQIPPTLEWLWIKNLPCSTSIDLSRCKRLSGIRFYGYI</sequence>
<comment type="caution">
    <text evidence="1">The sequence shown here is derived from an EMBL/GenBank/DDBJ whole genome shotgun (WGS) entry which is preliminary data.</text>
</comment>
<dbReference type="EMBL" id="ASPP01031311">
    <property type="protein sequence ID" value="ETO03921.1"/>
    <property type="molecule type" value="Genomic_DNA"/>
</dbReference>
<dbReference type="Proteomes" id="UP000023152">
    <property type="component" value="Unassembled WGS sequence"/>
</dbReference>
<organism evidence="1 2">
    <name type="scientific">Reticulomyxa filosa</name>
    <dbReference type="NCBI Taxonomy" id="46433"/>
    <lineage>
        <taxon>Eukaryota</taxon>
        <taxon>Sar</taxon>
        <taxon>Rhizaria</taxon>
        <taxon>Retaria</taxon>
        <taxon>Foraminifera</taxon>
        <taxon>Monothalamids</taxon>
        <taxon>Reticulomyxidae</taxon>
        <taxon>Reticulomyxa</taxon>
    </lineage>
</organism>
<keyword evidence="2" id="KW-1185">Reference proteome</keyword>
<protein>
    <submittedName>
        <fullName evidence="1">Uncharacterized protein</fullName>
    </submittedName>
</protein>
<gene>
    <name evidence="1" type="ORF">RFI_33481</name>
</gene>
<evidence type="ECO:0000313" key="2">
    <source>
        <dbReference type="Proteomes" id="UP000023152"/>
    </source>
</evidence>
<accession>X6LRB1</accession>
<proteinExistence type="predicted"/>
<name>X6LRB1_RETFI</name>
<evidence type="ECO:0000313" key="1">
    <source>
        <dbReference type="EMBL" id="ETO03921.1"/>
    </source>
</evidence>